<name>A0A087HQ97_ARAAL</name>
<accession>A0A087HQ97</accession>
<keyword evidence="1" id="KW-0472">Membrane</keyword>
<dbReference type="AlphaFoldDB" id="A0A087HQ97"/>
<dbReference type="Gramene" id="KFK44299">
    <property type="protein sequence ID" value="KFK44299"/>
    <property type="gene ID" value="AALP_AA1G239900"/>
</dbReference>
<dbReference type="EMBL" id="CM002869">
    <property type="protein sequence ID" value="KFK44299.1"/>
    <property type="molecule type" value="Genomic_DNA"/>
</dbReference>
<reference evidence="3" key="1">
    <citation type="journal article" date="2015" name="Nat. Plants">
        <title>Genome expansion of Arabis alpina linked with retrotransposition and reduced symmetric DNA methylation.</title>
        <authorList>
            <person name="Willing E.M."/>
            <person name="Rawat V."/>
            <person name="Mandakova T."/>
            <person name="Maumus F."/>
            <person name="James G.V."/>
            <person name="Nordstroem K.J."/>
            <person name="Becker C."/>
            <person name="Warthmann N."/>
            <person name="Chica C."/>
            <person name="Szarzynska B."/>
            <person name="Zytnicki M."/>
            <person name="Albani M.C."/>
            <person name="Kiefer C."/>
            <person name="Bergonzi S."/>
            <person name="Castaings L."/>
            <person name="Mateos J.L."/>
            <person name="Berns M.C."/>
            <person name="Bujdoso N."/>
            <person name="Piofczyk T."/>
            <person name="de Lorenzo L."/>
            <person name="Barrero-Sicilia C."/>
            <person name="Mateos I."/>
            <person name="Piednoel M."/>
            <person name="Hagmann J."/>
            <person name="Chen-Min-Tao R."/>
            <person name="Iglesias-Fernandez R."/>
            <person name="Schuster S.C."/>
            <person name="Alonso-Blanco C."/>
            <person name="Roudier F."/>
            <person name="Carbonero P."/>
            <person name="Paz-Ares J."/>
            <person name="Davis S.J."/>
            <person name="Pecinka A."/>
            <person name="Quesneville H."/>
            <person name="Colot V."/>
            <person name="Lysak M.A."/>
            <person name="Weigel D."/>
            <person name="Coupland G."/>
            <person name="Schneeberger K."/>
        </authorList>
    </citation>
    <scope>NUCLEOTIDE SEQUENCE [LARGE SCALE GENOMIC DNA]</scope>
    <source>
        <strain evidence="3">cv. Pajares</strain>
    </source>
</reference>
<keyword evidence="1" id="KW-1133">Transmembrane helix</keyword>
<proteinExistence type="predicted"/>
<dbReference type="Proteomes" id="UP000029120">
    <property type="component" value="Chromosome 1"/>
</dbReference>
<evidence type="ECO:0000256" key="1">
    <source>
        <dbReference type="SAM" id="Phobius"/>
    </source>
</evidence>
<sequence>MDGDRYNPPGSVIMIISIIIMYTTLRPILIPPPHLNATNPKPEAEFRVVIQVATRSFWLFCHLAFAFALAAAGLVHVGKHSRVSVNLLIIALLCLWVSLNCAFVVNYNLL</sequence>
<keyword evidence="3" id="KW-1185">Reference proteome</keyword>
<protein>
    <submittedName>
        <fullName evidence="2">Uncharacterized protein</fullName>
    </submittedName>
</protein>
<dbReference type="OMA" id="EFRVVIQ"/>
<organism evidence="2 3">
    <name type="scientific">Arabis alpina</name>
    <name type="common">Alpine rock-cress</name>
    <dbReference type="NCBI Taxonomy" id="50452"/>
    <lineage>
        <taxon>Eukaryota</taxon>
        <taxon>Viridiplantae</taxon>
        <taxon>Streptophyta</taxon>
        <taxon>Embryophyta</taxon>
        <taxon>Tracheophyta</taxon>
        <taxon>Spermatophyta</taxon>
        <taxon>Magnoliopsida</taxon>
        <taxon>eudicotyledons</taxon>
        <taxon>Gunneridae</taxon>
        <taxon>Pentapetalae</taxon>
        <taxon>rosids</taxon>
        <taxon>malvids</taxon>
        <taxon>Brassicales</taxon>
        <taxon>Brassicaceae</taxon>
        <taxon>Arabideae</taxon>
        <taxon>Arabis</taxon>
    </lineage>
</organism>
<gene>
    <name evidence="2" type="ordered locus">AALP_Aa1g239900</name>
</gene>
<keyword evidence="1" id="KW-0812">Transmembrane</keyword>
<evidence type="ECO:0000313" key="3">
    <source>
        <dbReference type="Proteomes" id="UP000029120"/>
    </source>
</evidence>
<evidence type="ECO:0000313" key="2">
    <source>
        <dbReference type="EMBL" id="KFK44299.1"/>
    </source>
</evidence>
<feature type="transmembrane region" description="Helical" evidence="1">
    <location>
        <begin position="57"/>
        <end position="75"/>
    </location>
</feature>
<dbReference type="OrthoDB" id="10555616at2759"/>
<feature type="transmembrane region" description="Helical" evidence="1">
    <location>
        <begin position="12"/>
        <end position="30"/>
    </location>
</feature>
<feature type="transmembrane region" description="Helical" evidence="1">
    <location>
        <begin position="87"/>
        <end position="109"/>
    </location>
</feature>